<evidence type="ECO:0000313" key="9">
    <source>
        <dbReference type="EMBL" id="KAK9922133.1"/>
    </source>
</evidence>
<keyword evidence="10" id="KW-1185">Reference proteome</keyword>
<evidence type="ECO:0000256" key="3">
    <source>
        <dbReference type="ARBA" id="ARBA00012780"/>
    </source>
</evidence>
<accession>A0AAW1WC26</accession>
<comment type="catalytic activity">
    <reaction evidence="1">
        <text>Hydrolysis of (1-&gt;3)-beta-D-glucosidic linkages in (1-&gt;3)-beta-D-glucans.</text>
        <dbReference type="EC" id="3.2.1.39"/>
    </reaction>
</comment>
<keyword evidence="5" id="KW-0326">Glycosidase</keyword>
<protein>
    <recommendedName>
        <fullName evidence="3">glucan endo-1,3-beta-D-glucosidase</fullName>
        <ecNumber evidence="3">3.2.1.39</ecNumber>
    </recommendedName>
    <alternativeName>
        <fullName evidence="6">(1-&gt;3)-beta-glucan endohydrolase</fullName>
    </alternativeName>
    <alternativeName>
        <fullName evidence="7">Beta-1,3-endoglucanase</fullName>
    </alternativeName>
</protein>
<reference evidence="9 10" key="1">
    <citation type="journal article" date="2023" name="G3 (Bethesda)">
        <title>A chromosome-length genome assembly and annotation of blackberry (Rubus argutus, cv. 'Hillquist').</title>
        <authorList>
            <person name="Bruna T."/>
            <person name="Aryal R."/>
            <person name="Dudchenko O."/>
            <person name="Sargent D.J."/>
            <person name="Mead D."/>
            <person name="Buti M."/>
            <person name="Cavallini A."/>
            <person name="Hytonen T."/>
            <person name="Andres J."/>
            <person name="Pham M."/>
            <person name="Weisz D."/>
            <person name="Mascagni F."/>
            <person name="Usai G."/>
            <person name="Natali L."/>
            <person name="Bassil N."/>
            <person name="Fernandez G.E."/>
            <person name="Lomsadze A."/>
            <person name="Armour M."/>
            <person name="Olukolu B."/>
            <person name="Poorten T."/>
            <person name="Britton C."/>
            <person name="Davik J."/>
            <person name="Ashrafi H."/>
            <person name="Aiden E.L."/>
            <person name="Borodovsky M."/>
            <person name="Worthington M."/>
        </authorList>
    </citation>
    <scope>NUCLEOTIDE SEQUENCE [LARGE SCALE GENOMIC DNA]</scope>
    <source>
        <strain evidence="9">PI 553951</strain>
    </source>
</reference>
<dbReference type="GO" id="GO:0005975">
    <property type="term" value="P:carbohydrate metabolic process"/>
    <property type="evidence" value="ECO:0007669"/>
    <property type="project" value="InterPro"/>
</dbReference>
<dbReference type="Proteomes" id="UP001457282">
    <property type="component" value="Unassembled WGS sequence"/>
</dbReference>
<evidence type="ECO:0000313" key="10">
    <source>
        <dbReference type="Proteomes" id="UP001457282"/>
    </source>
</evidence>
<dbReference type="PANTHER" id="PTHR32227">
    <property type="entry name" value="GLUCAN ENDO-1,3-BETA-GLUCOSIDASE BG1-RELATED-RELATED"/>
    <property type="match status" value="1"/>
</dbReference>
<organism evidence="9 10">
    <name type="scientific">Rubus argutus</name>
    <name type="common">Southern blackberry</name>
    <dbReference type="NCBI Taxonomy" id="59490"/>
    <lineage>
        <taxon>Eukaryota</taxon>
        <taxon>Viridiplantae</taxon>
        <taxon>Streptophyta</taxon>
        <taxon>Embryophyta</taxon>
        <taxon>Tracheophyta</taxon>
        <taxon>Spermatophyta</taxon>
        <taxon>Magnoliopsida</taxon>
        <taxon>eudicotyledons</taxon>
        <taxon>Gunneridae</taxon>
        <taxon>Pentapetalae</taxon>
        <taxon>rosids</taxon>
        <taxon>fabids</taxon>
        <taxon>Rosales</taxon>
        <taxon>Rosaceae</taxon>
        <taxon>Rosoideae</taxon>
        <taxon>Rosoideae incertae sedis</taxon>
        <taxon>Rubus</taxon>
    </lineage>
</organism>
<evidence type="ECO:0000256" key="1">
    <source>
        <dbReference type="ARBA" id="ARBA00000382"/>
    </source>
</evidence>
<proteinExistence type="inferred from homology"/>
<dbReference type="SUPFAM" id="SSF51445">
    <property type="entry name" value="(Trans)glycosidases"/>
    <property type="match status" value="1"/>
</dbReference>
<evidence type="ECO:0000256" key="5">
    <source>
        <dbReference type="ARBA" id="ARBA00023295"/>
    </source>
</evidence>
<dbReference type="AlphaFoldDB" id="A0AAW1WC26"/>
<dbReference type="InterPro" id="IPR044965">
    <property type="entry name" value="Glyco_hydro_17_plant"/>
</dbReference>
<comment type="similarity">
    <text evidence="2 8">Belongs to the glycosyl hydrolase 17 family.</text>
</comment>
<evidence type="ECO:0000256" key="8">
    <source>
        <dbReference type="RuleBase" id="RU004335"/>
    </source>
</evidence>
<dbReference type="Pfam" id="PF00332">
    <property type="entry name" value="Glyco_hydro_17"/>
    <property type="match status" value="1"/>
</dbReference>
<evidence type="ECO:0000256" key="2">
    <source>
        <dbReference type="ARBA" id="ARBA00008773"/>
    </source>
</evidence>
<dbReference type="InterPro" id="IPR017853">
    <property type="entry name" value="GH"/>
</dbReference>
<dbReference type="EMBL" id="JBEDUW010000006">
    <property type="protein sequence ID" value="KAK9922133.1"/>
    <property type="molecule type" value="Genomic_DNA"/>
</dbReference>
<name>A0AAW1WC26_RUBAR</name>
<dbReference type="InterPro" id="IPR000490">
    <property type="entry name" value="Glyco_hydro_17"/>
</dbReference>
<dbReference type="GO" id="GO:0042973">
    <property type="term" value="F:glucan endo-1,3-beta-D-glucosidase activity"/>
    <property type="evidence" value="ECO:0007669"/>
    <property type="project" value="UniProtKB-EC"/>
</dbReference>
<sequence>MAKSHVVAKVPSIVSNLLLFGILIATFTTTGAQIGVCYGTLGKNLPTPREIISPYNQNDVKRMRLYCPNNDAVKALRGSNIELMLCVENERLQDIASNQASADDWVQKYVITYGNVNFKYIAVGNELNATGPLAPFVGPAMENIQNAISKAGLANKIKVSIAVYPIILQECPPPSKESFKLDYQPFLDPIISFLVRKPISVVS</sequence>
<comment type="caution">
    <text evidence="9">The sequence shown here is derived from an EMBL/GenBank/DDBJ whole genome shotgun (WGS) entry which is preliminary data.</text>
</comment>
<evidence type="ECO:0000256" key="6">
    <source>
        <dbReference type="ARBA" id="ARBA00033335"/>
    </source>
</evidence>
<evidence type="ECO:0000256" key="4">
    <source>
        <dbReference type="ARBA" id="ARBA00022801"/>
    </source>
</evidence>
<evidence type="ECO:0000256" key="7">
    <source>
        <dbReference type="ARBA" id="ARBA00033417"/>
    </source>
</evidence>
<keyword evidence="4" id="KW-0378">Hydrolase</keyword>
<dbReference type="EC" id="3.2.1.39" evidence="3"/>
<dbReference type="Gene3D" id="3.20.20.80">
    <property type="entry name" value="Glycosidases"/>
    <property type="match status" value="1"/>
</dbReference>
<gene>
    <name evidence="9" type="ORF">M0R45_030613</name>
</gene>